<sequence length="775" mass="79820">MSRLRRATAVWVALLTLLGLVGFAPPVYADAPTVALHLDPAGELASKNSPTTVGGTVTNTTGGPLDQVVVHVALGGSLLDTPYGVSSWSDGSRRMAQQEVATTTVGNLAPGQTVRFTATIAADKLGYSYTYASLPMTITVTEGSAVTSTSTLQSTRTTLEWGTQSATTPIGTTVIVPLTLPADPALFGPAGAARTAAWTKAIGPNSAIARTVAAFQGDPVTFVVDPSIVDPPVAADPDLPPLSTPTQGEPPTATAAPSSSTSPSATSTPTSTPTQTPSPTSTASGTDSPTSSGPTSSSSSSTTTPTTTDPVTALADTLLRQLQDSRVPVWWTPYGDPDLTGLGSLRANQILQRMLGRGLPQRLAQVSTTTVAWPAADQSASATGAMLRLWQAARGSAASLLLPTRAVDASGVLGTDVRRLTGTAGVLLYDDRLSSLLADASVDPGVRVRRLQAELLALYQQRPGDTRSAALVVPRTAISDPQSLSAVVAAIRTAPWLSTATATQSLTAQAKAPAARLLSTPAAPSIPAPPPVPVGRDDLRQLAEFRRRLDAVTSIAVDSSGIAADRGRALDEIGSVRWRGNATGLRQVLSADGTALANILAKVTVNPSSVNLLADSGKLSVTVVNGLSRPVHDLRLTLQPRKYLLRIPEQPTLPAQVGATSRTSVRTTVVAVAPGEVLVDAVLTTPDGTLLGPDPTSPTQLSINVRPPSSWIYVVLGIVAGLVLLVGTLRSIRRGRPTSPVTPGGPLATPAEAVIDADPQRAPTDDLTPRPPDEE</sequence>
<evidence type="ECO:0000313" key="4">
    <source>
        <dbReference type="EMBL" id="NHN56214.1"/>
    </source>
</evidence>
<feature type="region of interest" description="Disordered" evidence="1">
    <location>
        <begin position="231"/>
        <end position="309"/>
    </location>
</feature>
<feature type="compositionally biased region" description="Basic and acidic residues" evidence="1">
    <location>
        <begin position="763"/>
        <end position="775"/>
    </location>
</feature>
<organism evidence="4 5">
    <name type="scientific">Metallococcus carri</name>
    <dbReference type="NCBI Taxonomy" id="1656884"/>
    <lineage>
        <taxon>Bacteria</taxon>
        <taxon>Bacillati</taxon>
        <taxon>Actinomycetota</taxon>
        <taxon>Actinomycetes</taxon>
        <taxon>Micrococcales</taxon>
        <taxon>Dermacoccaceae</taxon>
        <taxon>Metallococcus</taxon>
    </lineage>
</organism>
<proteinExistence type="predicted"/>
<dbReference type="AlphaFoldDB" id="A0A967B1D5"/>
<dbReference type="Proteomes" id="UP000744769">
    <property type="component" value="Unassembled WGS sequence"/>
</dbReference>
<evidence type="ECO:0000256" key="3">
    <source>
        <dbReference type="SAM" id="SignalP"/>
    </source>
</evidence>
<dbReference type="EMBL" id="JAAOIV010000007">
    <property type="protein sequence ID" value="NHN56214.1"/>
    <property type="molecule type" value="Genomic_DNA"/>
</dbReference>
<dbReference type="RefSeq" id="WP_166196765.1">
    <property type="nucleotide sequence ID" value="NZ_JAAOIV010000007.1"/>
</dbReference>
<protein>
    <submittedName>
        <fullName evidence="4">Uncharacterized protein</fullName>
    </submittedName>
</protein>
<keyword evidence="2" id="KW-0812">Transmembrane</keyword>
<name>A0A967B1D5_9MICO</name>
<accession>A0A967B1D5</accession>
<dbReference type="Pfam" id="PF19516">
    <property type="entry name" value="DUF6049"/>
    <property type="match status" value="1"/>
</dbReference>
<feature type="signal peptide" evidence="3">
    <location>
        <begin position="1"/>
        <end position="29"/>
    </location>
</feature>
<keyword evidence="5" id="KW-1185">Reference proteome</keyword>
<keyword evidence="2" id="KW-0472">Membrane</keyword>
<feature type="compositionally biased region" description="Low complexity" evidence="1">
    <location>
        <begin position="250"/>
        <end position="309"/>
    </location>
</feature>
<comment type="caution">
    <text evidence="4">The sequence shown here is derived from an EMBL/GenBank/DDBJ whole genome shotgun (WGS) entry which is preliminary data.</text>
</comment>
<evidence type="ECO:0000313" key="5">
    <source>
        <dbReference type="Proteomes" id="UP000744769"/>
    </source>
</evidence>
<feature type="transmembrane region" description="Helical" evidence="2">
    <location>
        <begin position="710"/>
        <end position="729"/>
    </location>
</feature>
<feature type="chain" id="PRO_5036694916" evidence="3">
    <location>
        <begin position="30"/>
        <end position="775"/>
    </location>
</feature>
<reference evidence="4" key="1">
    <citation type="submission" date="2020-03" db="EMBL/GenBank/DDBJ databases">
        <title>Draft sequencing of Calidifontibacter sp. DB0510.</title>
        <authorList>
            <person name="Kim D.-U."/>
        </authorList>
    </citation>
    <scope>NUCLEOTIDE SEQUENCE</scope>
    <source>
        <strain evidence="4">DB0510</strain>
    </source>
</reference>
<dbReference type="InterPro" id="IPR046112">
    <property type="entry name" value="DUF6049"/>
</dbReference>
<keyword evidence="2" id="KW-1133">Transmembrane helix</keyword>
<evidence type="ECO:0000256" key="1">
    <source>
        <dbReference type="SAM" id="MobiDB-lite"/>
    </source>
</evidence>
<gene>
    <name evidence="4" type="ORF">G9U51_10550</name>
</gene>
<keyword evidence="3" id="KW-0732">Signal</keyword>
<feature type="region of interest" description="Disordered" evidence="1">
    <location>
        <begin position="734"/>
        <end position="775"/>
    </location>
</feature>
<evidence type="ECO:0000256" key="2">
    <source>
        <dbReference type="SAM" id="Phobius"/>
    </source>
</evidence>